<gene>
    <name evidence="9" type="ORF">JCM17846_23980</name>
</gene>
<dbReference type="EMBL" id="BKCN01000013">
    <property type="protein sequence ID" value="GER04716.1"/>
    <property type="molecule type" value="Genomic_DNA"/>
</dbReference>
<keyword evidence="6 8" id="KW-1133">Transmembrane helix</keyword>
<feature type="transmembrane region" description="Helical" evidence="8">
    <location>
        <begin position="73"/>
        <end position="93"/>
    </location>
</feature>
<accession>A0A5A7NCP1</accession>
<organism evidence="9 10">
    <name type="scientific">Iodidimonas nitroreducens</name>
    <dbReference type="NCBI Taxonomy" id="1236968"/>
    <lineage>
        <taxon>Bacteria</taxon>
        <taxon>Pseudomonadati</taxon>
        <taxon>Pseudomonadota</taxon>
        <taxon>Alphaproteobacteria</taxon>
        <taxon>Iodidimonadales</taxon>
        <taxon>Iodidimonadaceae</taxon>
        <taxon>Iodidimonas</taxon>
    </lineage>
</organism>
<dbReference type="Pfam" id="PF01925">
    <property type="entry name" value="TauE"/>
    <property type="match status" value="1"/>
</dbReference>
<dbReference type="PANTHER" id="PTHR30269:SF0">
    <property type="entry name" value="MEMBRANE TRANSPORTER PROTEIN YFCA-RELATED"/>
    <property type="match status" value="1"/>
</dbReference>
<feature type="transmembrane region" description="Helical" evidence="8">
    <location>
        <begin position="99"/>
        <end position="121"/>
    </location>
</feature>
<evidence type="ECO:0000256" key="6">
    <source>
        <dbReference type="ARBA" id="ARBA00022989"/>
    </source>
</evidence>
<evidence type="ECO:0000256" key="4">
    <source>
        <dbReference type="ARBA" id="ARBA00022475"/>
    </source>
</evidence>
<dbReference type="AlphaFoldDB" id="A0A5A7NCP1"/>
<comment type="similarity">
    <text evidence="2 8">Belongs to the 4-toluene sulfonate uptake permease (TSUP) (TC 2.A.102) family.</text>
</comment>
<protein>
    <recommendedName>
        <fullName evidence="8">Probable membrane transporter protein</fullName>
    </recommendedName>
</protein>
<keyword evidence="4 8" id="KW-1003">Cell membrane</keyword>
<feature type="transmembrane region" description="Helical" evidence="8">
    <location>
        <begin position="27"/>
        <end position="52"/>
    </location>
</feature>
<comment type="caution">
    <text evidence="9">The sequence shown here is derived from an EMBL/GenBank/DDBJ whole genome shotgun (WGS) entry which is preliminary data.</text>
</comment>
<evidence type="ECO:0000256" key="1">
    <source>
        <dbReference type="ARBA" id="ARBA00004651"/>
    </source>
</evidence>
<reference evidence="9 10" key="1">
    <citation type="submission" date="2019-09" db="EMBL/GenBank/DDBJ databases">
        <title>NBRP : Genome information of microbial organism related human and environment.</title>
        <authorList>
            <person name="Hattori M."/>
            <person name="Oshima K."/>
            <person name="Inaba H."/>
            <person name="Suda W."/>
            <person name="Sakamoto M."/>
            <person name="Iino T."/>
            <person name="Kitahara M."/>
            <person name="Oshida Y."/>
            <person name="Iida T."/>
            <person name="Kudo T."/>
            <person name="Itoh T."/>
            <person name="Ohkuma M."/>
        </authorList>
    </citation>
    <scope>NUCLEOTIDE SEQUENCE [LARGE SCALE GENOMIC DNA]</scope>
    <source>
        <strain evidence="9 10">Q-1</strain>
    </source>
</reference>
<dbReference type="PANTHER" id="PTHR30269">
    <property type="entry name" value="TRANSMEMBRANE PROTEIN YFCA"/>
    <property type="match status" value="1"/>
</dbReference>
<evidence type="ECO:0000313" key="9">
    <source>
        <dbReference type="EMBL" id="GER04716.1"/>
    </source>
</evidence>
<feature type="transmembrane region" description="Helical" evidence="8">
    <location>
        <begin position="202"/>
        <end position="220"/>
    </location>
</feature>
<evidence type="ECO:0000256" key="8">
    <source>
        <dbReference type="RuleBase" id="RU363041"/>
    </source>
</evidence>
<keyword evidence="7 8" id="KW-0472">Membrane</keyword>
<name>A0A5A7NCP1_9PROT</name>
<feature type="transmembrane region" description="Helical" evidence="8">
    <location>
        <begin position="178"/>
        <end position="197"/>
    </location>
</feature>
<proteinExistence type="inferred from homology"/>
<feature type="transmembrane region" description="Helical" evidence="8">
    <location>
        <begin position="232"/>
        <end position="251"/>
    </location>
</feature>
<evidence type="ECO:0000256" key="2">
    <source>
        <dbReference type="ARBA" id="ARBA00009142"/>
    </source>
</evidence>
<comment type="subcellular location">
    <subcellularLocation>
        <location evidence="1 8">Cell membrane</location>
        <topology evidence="1 8">Multi-pass membrane protein</topology>
    </subcellularLocation>
</comment>
<dbReference type="Proteomes" id="UP000324996">
    <property type="component" value="Unassembled WGS sequence"/>
</dbReference>
<keyword evidence="3" id="KW-0813">Transport</keyword>
<keyword evidence="5 8" id="KW-0812">Transmembrane</keyword>
<evidence type="ECO:0000256" key="7">
    <source>
        <dbReference type="ARBA" id="ARBA00023136"/>
    </source>
</evidence>
<evidence type="ECO:0000313" key="10">
    <source>
        <dbReference type="Proteomes" id="UP000324996"/>
    </source>
</evidence>
<keyword evidence="10" id="KW-1185">Reference proteome</keyword>
<dbReference type="GO" id="GO:0005886">
    <property type="term" value="C:plasma membrane"/>
    <property type="evidence" value="ECO:0007669"/>
    <property type="project" value="UniProtKB-SubCell"/>
</dbReference>
<dbReference type="InterPro" id="IPR052017">
    <property type="entry name" value="TSUP"/>
</dbReference>
<dbReference type="InterPro" id="IPR002781">
    <property type="entry name" value="TM_pro_TauE-like"/>
</dbReference>
<evidence type="ECO:0000256" key="3">
    <source>
        <dbReference type="ARBA" id="ARBA00022448"/>
    </source>
</evidence>
<sequence>MDLWLLPFLSLAGIAAGWLNVMAGGGSMISVLTMVFLGIPGPLANGTFRVAIVVQNITAVTSFRRRGFSDFRLSFSLAMAASAGAIGGAMIGVNLSGPWFNRVLGAVMILVLILMATGGNGQASAQDDDQPSPARNLVAGHLLMIVAGIWGGFIQIGVGFLLMPILSRVMGIDLVRVNMHKVFIVLVYTCSALAVFASQSQVLWSAGLALALGHAVGAWLGVRSSVLVGDVLIKRVFMLAIIALVIKLIFFS</sequence>
<evidence type="ECO:0000256" key="5">
    <source>
        <dbReference type="ARBA" id="ARBA00022692"/>
    </source>
</evidence>
<feature type="transmembrane region" description="Helical" evidence="8">
    <location>
        <begin position="142"/>
        <end position="166"/>
    </location>
</feature>